<evidence type="ECO:0000313" key="1">
    <source>
        <dbReference type="EMBL" id="OHA81033.1"/>
    </source>
</evidence>
<proteinExistence type="predicted"/>
<protein>
    <recommendedName>
        <fullName evidence="3">DNA polymerase III subunit delta</fullName>
    </recommendedName>
</protein>
<dbReference type="SUPFAM" id="SSF52540">
    <property type="entry name" value="P-loop containing nucleoside triphosphate hydrolases"/>
    <property type="match status" value="1"/>
</dbReference>
<name>A0A1G2S7F3_9BACT</name>
<accession>A0A1G2S7F3</accession>
<comment type="caution">
    <text evidence="1">The sequence shown here is derived from an EMBL/GenBank/DDBJ whole genome shotgun (WGS) entry which is preliminary data.</text>
</comment>
<evidence type="ECO:0000313" key="2">
    <source>
        <dbReference type="Proteomes" id="UP000179118"/>
    </source>
</evidence>
<organism evidence="1 2">
    <name type="scientific">Candidatus Yonathbacteria bacterium RIFCSPHIGHO2_02_FULL_44_14</name>
    <dbReference type="NCBI Taxonomy" id="1802724"/>
    <lineage>
        <taxon>Bacteria</taxon>
        <taxon>Candidatus Yonathiibacteriota</taxon>
    </lineage>
</organism>
<dbReference type="Proteomes" id="UP000179118">
    <property type="component" value="Unassembled WGS sequence"/>
</dbReference>
<dbReference type="InterPro" id="IPR027417">
    <property type="entry name" value="P-loop_NTPase"/>
</dbReference>
<sequence>MDHIFEHYKKTGYLHHAHVIEGAHEEVAPLLVESFARHMGIETIGNPDLTVKNFASLGIDEARELKGAQTRASFGGTCKLFVIGADSFTHEAQNALLKTFEEPTSGTHFFIILPRAEMLLPTLLSRVLVVSGGVLLSSRPRRESADSETGALAEKFVDGNLEGRFAIAKKMVEKKAGETVDRELFRRILDHIERILYTRTAGKRDDASANIFRGIFQAKTYLANRGASPKMLLEHIAIIIP</sequence>
<dbReference type="Gene3D" id="3.40.50.300">
    <property type="entry name" value="P-loop containing nucleotide triphosphate hydrolases"/>
    <property type="match status" value="1"/>
</dbReference>
<evidence type="ECO:0008006" key="3">
    <source>
        <dbReference type="Google" id="ProtNLM"/>
    </source>
</evidence>
<dbReference type="Pfam" id="PF13177">
    <property type="entry name" value="DNA_pol3_delta2"/>
    <property type="match status" value="1"/>
</dbReference>
<dbReference type="AlphaFoldDB" id="A0A1G2S7F3"/>
<gene>
    <name evidence="1" type="ORF">A3D51_01615</name>
</gene>
<reference evidence="1 2" key="1">
    <citation type="journal article" date="2016" name="Nat. Commun.">
        <title>Thousands of microbial genomes shed light on interconnected biogeochemical processes in an aquifer system.</title>
        <authorList>
            <person name="Anantharaman K."/>
            <person name="Brown C.T."/>
            <person name="Hug L.A."/>
            <person name="Sharon I."/>
            <person name="Castelle C.J."/>
            <person name="Probst A.J."/>
            <person name="Thomas B.C."/>
            <person name="Singh A."/>
            <person name="Wilkins M.J."/>
            <person name="Karaoz U."/>
            <person name="Brodie E.L."/>
            <person name="Williams K.H."/>
            <person name="Hubbard S.S."/>
            <person name="Banfield J.F."/>
        </authorList>
    </citation>
    <scope>NUCLEOTIDE SEQUENCE [LARGE SCALE GENOMIC DNA]</scope>
</reference>
<dbReference type="EMBL" id="MHUT01000011">
    <property type="protein sequence ID" value="OHA81033.1"/>
    <property type="molecule type" value="Genomic_DNA"/>
</dbReference>